<sequence>MARGGQRQAAGRGRQQLAGRERGQTAGRGQRRPAMRSPDINRFTETTHMIGAQVFQVPRLLELRRSSLIVAPPPAILPYIREADFEGPLMLRDFDIDGPLFSSFVEC</sequence>
<organism evidence="2 3">
    <name type="scientific">Stylosanthes scabra</name>
    <dbReference type="NCBI Taxonomy" id="79078"/>
    <lineage>
        <taxon>Eukaryota</taxon>
        <taxon>Viridiplantae</taxon>
        <taxon>Streptophyta</taxon>
        <taxon>Embryophyta</taxon>
        <taxon>Tracheophyta</taxon>
        <taxon>Spermatophyta</taxon>
        <taxon>Magnoliopsida</taxon>
        <taxon>eudicotyledons</taxon>
        <taxon>Gunneridae</taxon>
        <taxon>Pentapetalae</taxon>
        <taxon>rosids</taxon>
        <taxon>fabids</taxon>
        <taxon>Fabales</taxon>
        <taxon>Fabaceae</taxon>
        <taxon>Papilionoideae</taxon>
        <taxon>50 kb inversion clade</taxon>
        <taxon>dalbergioids sensu lato</taxon>
        <taxon>Dalbergieae</taxon>
        <taxon>Pterocarpus clade</taxon>
        <taxon>Stylosanthes</taxon>
    </lineage>
</organism>
<name>A0ABU6QTS0_9FABA</name>
<comment type="caution">
    <text evidence="2">The sequence shown here is derived from an EMBL/GenBank/DDBJ whole genome shotgun (WGS) entry which is preliminary data.</text>
</comment>
<proteinExistence type="predicted"/>
<evidence type="ECO:0000313" key="3">
    <source>
        <dbReference type="Proteomes" id="UP001341840"/>
    </source>
</evidence>
<accession>A0ABU6QTS0</accession>
<feature type="region of interest" description="Disordered" evidence="1">
    <location>
        <begin position="1"/>
        <end position="42"/>
    </location>
</feature>
<evidence type="ECO:0000256" key="1">
    <source>
        <dbReference type="SAM" id="MobiDB-lite"/>
    </source>
</evidence>
<feature type="compositionally biased region" description="Low complexity" evidence="1">
    <location>
        <begin position="1"/>
        <end position="18"/>
    </location>
</feature>
<reference evidence="2 3" key="1">
    <citation type="journal article" date="2023" name="Plants (Basel)">
        <title>Bridging the Gap: Combining Genomics and Transcriptomics Approaches to Understand Stylosanthes scabra, an Orphan Legume from the Brazilian Caatinga.</title>
        <authorList>
            <person name="Ferreira-Neto J.R.C."/>
            <person name="da Silva M.D."/>
            <person name="Binneck E."/>
            <person name="de Melo N.F."/>
            <person name="da Silva R.H."/>
            <person name="de Melo A.L.T.M."/>
            <person name="Pandolfi V."/>
            <person name="Bustamante F.O."/>
            <person name="Brasileiro-Vidal A.C."/>
            <person name="Benko-Iseppon A.M."/>
        </authorList>
    </citation>
    <scope>NUCLEOTIDE SEQUENCE [LARGE SCALE GENOMIC DNA]</scope>
    <source>
        <tissue evidence="2">Leaves</tissue>
    </source>
</reference>
<keyword evidence="3" id="KW-1185">Reference proteome</keyword>
<dbReference type="Proteomes" id="UP001341840">
    <property type="component" value="Unassembled WGS sequence"/>
</dbReference>
<protein>
    <submittedName>
        <fullName evidence="2">Uncharacterized protein</fullName>
    </submittedName>
</protein>
<gene>
    <name evidence="2" type="ORF">PIB30_088795</name>
</gene>
<dbReference type="EMBL" id="JASCZI010001628">
    <property type="protein sequence ID" value="MED6115268.1"/>
    <property type="molecule type" value="Genomic_DNA"/>
</dbReference>
<evidence type="ECO:0000313" key="2">
    <source>
        <dbReference type="EMBL" id="MED6115268.1"/>
    </source>
</evidence>